<evidence type="ECO:0000313" key="2">
    <source>
        <dbReference type="EMBL" id="TFK53789.1"/>
    </source>
</evidence>
<gene>
    <name evidence="2" type="ORF">OE88DRAFT_1733665</name>
</gene>
<protein>
    <recommendedName>
        <fullName evidence="4">Ricin B lectin domain-containing protein</fullName>
    </recommendedName>
</protein>
<keyword evidence="3" id="KW-1185">Reference proteome</keyword>
<reference evidence="2 3" key="1">
    <citation type="journal article" date="2019" name="Nat. Ecol. Evol.">
        <title>Megaphylogeny resolves global patterns of mushroom evolution.</title>
        <authorList>
            <person name="Varga T."/>
            <person name="Krizsan K."/>
            <person name="Foldi C."/>
            <person name="Dima B."/>
            <person name="Sanchez-Garcia M."/>
            <person name="Sanchez-Ramirez S."/>
            <person name="Szollosi G.J."/>
            <person name="Szarkandi J.G."/>
            <person name="Papp V."/>
            <person name="Albert L."/>
            <person name="Andreopoulos W."/>
            <person name="Angelini C."/>
            <person name="Antonin V."/>
            <person name="Barry K.W."/>
            <person name="Bougher N.L."/>
            <person name="Buchanan P."/>
            <person name="Buyck B."/>
            <person name="Bense V."/>
            <person name="Catcheside P."/>
            <person name="Chovatia M."/>
            <person name="Cooper J."/>
            <person name="Damon W."/>
            <person name="Desjardin D."/>
            <person name="Finy P."/>
            <person name="Geml J."/>
            <person name="Haridas S."/>
            <person name="Hughes K."/>
            <person name="Justo A."/>
            <person name="Karasinski D."/>
            <person name="Kautmanova I."/>
            <person name="Kiss B."/>
            <person name="Kocsube S."/>
            <person name="Kotiranta H."/>
            <person name="LaButti K.M."/>
            <person name="Lechner B.E."/>
            <person name="Liimatainen K."/>
            <person name="Lipzen A."/>
            <person name="Lukacs Z."/>
            <person name="Mihaltcheva S."/>
            <person name="Morgado L.N."/>
            <person name="Niskanen T."/>
            <person name="Noordeloos M.E."/>
            <person name="Ohm R.A."/>
            <person name="Ortiz-Santana B."/>
            <person name="Ovrebo C."/>
            <person name="Racz N."/>
            <person name="Riley R."/>
            <person name="Savchenko A."/>
            <person name="Shiryaev A."/>
            <person name="Soop K."/>
            <person name="Spirin V."/>
            <person name="Szebenyi C."/>
            <person name="Tomsovsky M."/>
            <person name="Tulloss R.E."/>
            <person name="Uehling J."/>
            <person name="Grigoriev I.V."/>
            <person name="Vagvolgyi C."/>
            <person name="Papp T."/>
            <person name="Martin F.M."/>
            <person name="Miettinen O."/>
            <person name="Hibbett D.S."/>
            <person name="Nagy L.G."/>
        </authorList>
    </citation>
    <scope>NUCLEOTIDE SEQUENCE [LARGE SCALE GENOMIC DNA]</scope>
    <source>
        <strain evidence="2 3">OMC1185</strain>
    </source>
</reference>
<dbReference type="AlphaFoldDB" id="A0A5C3N7K9"/>
<evidence type="ECO:0000256" key="1">
    <source>
        <dbReference type="SAM" id="SignalP"/>
    </source>
</evidence>
<keyword evidence="1" id="KW-0732">Signal</keyword>
<evidence type="ECO:0000313" key="3">
    <source>
        <dbReference type="Proteomes" id="UP000305948"/>
    </source>
</evidence>
<accession>A0A5C3N7K9</accession>
<feature type="chain" id="PRO_5022914959" description="Ricin B lectin domain-containing protein" evidence="1">
    <location>
        <begin position="19"/>
        <end position="194"/>
    </location>
</feature>
<dbReference type="EMBL" id="ML213507">
    <property type="protein sequence ID" value="TFK53789.1"/>
    <property type="molecule type" value="Genomic_DNA"/>
</dbReference>
<proteinExistence type="predicted"/>
<feature type="signal peptide" evidence="1">
    <location>
        <begin position="1"/>
        <end position="18"/>
    </location>
</feature>
<name>A0A5C3N7K9_9AGAM</name>
<organism evidence="2 3">
    <name type="scientific">Heliocybe sulcata</name>
    <dbReference type="NCBI Taxonomy" id="5364"/>
    <lineage>
        <taxon>Eukaryota</taxon>
        <taxon>Fungi</taxon>
        <taxon>Dikarya</taxon>
        <taxon>Basidiomycota</taxon>
        <taxon>Agaricomycotina</taxon>
        <taxon>Agaricomycetes</taxon>
        <taxon>Gloeophyllales</taxon>
        <taxon>Gloeophyllaceae</taxon>
        <taxon>Heliocybe</taxon>
    </lineage>
</organism>
<evidence type="ECO:0008006" key="4">
    <source>
        <dbReference type="Google" id="ProtNLM"/>
    </source>
</evidence>
<sequence>MLSVSTFTTLALLPFVFAAPTMKRAEVCDISSLQAVSIVTSGDNSGQVRWDLFQDSGYGIQAGELAWFKESNPDEPATFSAVPSSNGQGIFSFQRQTDFQQVVQSGNGFSAAGSGGTEFIVSCNAECNTGAASTQLAAGGCTMEIADGTGKGTGNCITYGGGDQTPVTISQCNGSASQSITFYAAGSSFDEDDA</sequence>
<dbReference type="OrthoDB" id="3248555at2759"/>
<dbReference type="Proteomes" id="UP000305948">
    <property type="component" value="Unassembled WGS sequence"/>
</dbReference>